<organism evidence="8 9">
    <name type="scientific">Mycolicibacterium gadium</name>
    <name type="common">Mycobacterium gadium</name>
    <dbReference type="NCBI Taxonomy" id="1794"/>
    <lineage>
        <taxon>Bacteria</taxon>
        <taxon>Bacillati</taxon>
        <taxon>Actinomycetota</taxon>
        <taxon>Actinomycetes</taxon>
        <taxon>Mycobacteriales</taxon>
        <taxon>Mycobacteriaceae</taxon>
        <taxon>Mycolicibacterium</taxon>
    </lineage>
</organism>
<evidence type="ECO:0000313" key="9">
    <source>
        <dbReference type="Proteomes" id="UP000466187"/>
    </source>
</evidence>
<keyword evidence="6 7" id="KW-0472">Membrane</keyword>
<evidence type="ECO:0000313" key="8">
    <source>
        <dbReference type="EMBL" id="BBZ16324.1"/>
    </source>
</evidence>
<sequence>MPGENLYGLSYAHLIHSDGYETRGRIYGWHGSGAIGMIGLAKKIWIPIVIVIVVAVAGFTVHRIRTFFGADGIIVTPKVFADDPEPFDPKVVKYEIFGTGSYADINYLDLDAKPQRIDGAGLPWSLTLQTTAPSAAPNIVAQGDGSSITCRITVDDEIKDERTSNGLNAQTFCFVKSA</sequence>
<feature type="transmembrane region" description="Helical" evidence="7">
    <location>
        <begin position="44"/>
        <end position="61"/>
    </location>
</feature>
<reference evidence="8 9" key="1">
    <citation type="journal article" date="2019" name="Emerg. Microbes Infect.">
        <title>Comprehensive subspecies identification of 175 nontuberculous mycobacteria species based on 7547 genomic profiles.</title>
        <authorList>
            <person name="Matsumoto Y."/>
            <person name="Kinjo T."/>
            <person name="Motooka D."/>
            <person name="Nabeya D."/>
            <person name="Jung N."/>
            <person name="Uechi K."/>
            <person name="Horii T."/>
            <person name="Iida T."/>
            <person name="Fujita J."/>
            <person name="Nakamura S."/>
        </authorList>
    </citation>
    <scope>NUCLEOTIDE SEQUENCE [LARGE SCALE GENOMIC DNA]</scope>
    <source>
        <strain evidence="8 9">JCM 12688</strain>
    </source>
</reference>
<keyword evidence="5 7" id="KW-1133">Transmembrane helix</keyword>
<evidence type="ECO:0000256" key="6">
    <source>
        <dbReference type="ARBA" id="ARBA00023136"/>
    </source>
</evidence>
<dbReference type="Gene3D" id="2.60.40.2880">
    <property type="entry name" value="MmpS1-5, C-terminal soluble domain"/>
    <property type="match status" value="1"/>
</dbReference>
<name>A0A7I7WFM4_MYCGU</name>
<comment type="similarity">
    <text evidence="2">Belongs to the MmpS family.</text>
</comment>
<keyword evidence="4 7" id="KW-0812">Transmembrane</keyword>
<dbReference type="EMBL" id="AP022608">
    <property type="protein sequence ID" value="BBZ16324.1"/>
    <property type="molecule type" value="Genomic_DNA"/>
</dbReference>
<evidence type="ECO:0000256" key="2">
    <source>
        <dbReference type="ARBA" id="ARBA00007531"/>
    </source>
</evidence>
<comment type="subcellular location">
    <subcellularLocation>
        <location evidence="1">Cell membrane</location>
    </subcellularLocation>
</comment>
<protein>
    <submittedName>
        <fullName evidence="8">Putative transport accessory protein MmpS5</fullName>
    </submittedName>
</protein>
<accession>A0A7I7WFM4</accession>
<dbReference type="InterPro" id="IPR008693">
    <property type="entry name" value="MmpS"/>
</dbReference>
<proteinExistence type="inferred from homology"/>
<evidence type="ECO:0000256" key="5">
    <source>
        <dbReference type="ARBA" id="ARBA00022989"/>
    </source>
</evidence>
<evidence type="ECO:0000256" key="1">
    <source>
        <dbReference type="ARBA" id="ARBA00004236"/>
    </source>
</evidence>
<dbReference type="InterPro" id="IPR038468">
    <property type="entry name" value="MmpS_C"/>
</dbReference>
<dbReference type="AlphaFoldDB" id="A0A7I7WFM4"/>
<keyword evidence="3" id="KW-1003">Cell membrane</keyword>
<dbReference type="KEGG" id="mgad:MGAD_06590"/>
<evidence type="ECO:0000256" key="7">
    <source>
        <dbReference type="SAM" id="Phobius"/>
    </source>
</evidence>
<dbReference type="Proteomes" id="UP000466187">
    <property type="component" value="Chromosome"/>
</dbReference>
<dbReference type="Pfam" id="PF05423">
    <property type="entry name" value="Mycobact_memb"/>
    <property type="match status" value="1"/>
</dbReference>
<gene>
    <name evidence="8" type="primary">mmpS5</name>
    <name evidence="8" type="ORF">MGAD_06590</name>
</gene>
<evidence type="ECO:0000256" key="4">
    <source>
        <dbReference type="ARBA" id="ARBA00022692"/>
    </source>
</evidence>
<dbReference type="GO" id="GO:0005886">
    <property type="term" value="C:plasma membrane"/>
    <property type="evidence" value="ECO:0007669"/>
    <property type="project" value="UniProtKB-SubCell"/>
</dbReference>
<evidence type="ECO:0000256" key="3">
    <source>
        <dbReference type="ARBA" id="ARBA00022475"/>
    </source>
</evidence>